<organism evidence="3 4">
    <name type="scientific">Riccia sorocarpa</name>
    <dbReference type="NCBI Taxonomy" id="122646"/>
    <lineage>
        <taxon>Eukaryota</taxon>
        <taxon>Viridiplantae</taxon>
        <taxon>Streptophyta</taxon>
        <taxon>Embryophyta</taxon>
        <taxon>Marchantiophyta</taxon>
        <taxon>Marchantiopsida</taxon>
        <taxon>Marchantiidae</taxon>
        <taxon>Marchantiales</taxon>
        <taxon>Ricciaceae</taxon>
        <taxon>Riccia</taxon>
    </lineage>
</organism>
<feature type="compositionally biased region" description="Polar residues" evidence="1">
    <location>
        <begin position="10"/>
        <end position="23"/>
    </location>
</feature>
<name>A0ABD3HK60_9MARC</name>
<sequence>MHYDADIARNSPQQSVQPPTVNTDGHSGDGGSVVDSAKKNLQVVEYINESGDEDDTSTKTKKRKAVAVLQKKSGFQPERHVVETDQVAADVKMQLDPKTKDQFKLEFEELRQWFPLGDKLVYASISQLTDPDATAVQNPALEDDTSVIVYMLPSCYTKKSIMEEVNCKIESIGGETISKSLFYRHWKASCRNYKFHKRGAFAKCDTFVTLKLKLMEERRPDFRRPIEEERNKHMSEQMSRRNVYYAKRALAKAQPEKYLCLIHDKMDQNKTNIPRLANNMKRLHSGGSCMPLPVSLTGMLTHGRESGAFCHLSVNGLWPGDPNFTVSSLARCLRDLEFVPDGGDHTGDLSRTTSNIPLFSSLLDQSAFIATMGSKCAIDSTYFQQHGNGNMPSARDTVRSPTFKKLPPVLMLQMDNSAKDNKNLHVLAFCSELVIRGVFETVEVNFLMVGHTHEDVDALFSKGSAQTMHKDVLSLPALMAEIWESEIMNGGDRAIENPRTLRTKRGTQTSSLGKKIWEKDPGYFTPEWINATAAIYSWKYRSKGGVPQSARLNPLAKAAIEAYFQMLDLVE</sequence>
<dbReference type="InterPro" id="IPR057191">
    <property type="entry name" value="DUF7869"/>
</dbReference>
<accession>A0ABD3HK60</accession>
<protein>
    <recommendedName>
        <fullName evidence="2">DUF7869 domain-containing protein</fullName>
    </recommendedName>
</protein>
<evidence type="ECO:0000259" key="2">
    <source>
        <dbReference type="Pfam" id="PF25273"/>
    </source>
</evidence>
<dbReference type="AlphaFoldDB" id="A0ABD3HK60"/>
<keyword evidence="4" id="KW-1185">Reference proteome</keyword>
<dbReference type="Proteomes" id="UP001633002">
    <property type="component" value="Unassembled WGS sequence"/>
</dbReference>
<evidence type="ECO:0000313" key="4">
    <source>
        <dbReference type="Proteomes" id="UP001633002"/>
    </source>
</evidence>
<feature type="region of interest" description="Disordered" evidence="1">
    <location>
        <begin position="1"/>
        <end position="35"/>
    </location>
</feature>
<dbReference type="EMBL" id="JBJQOH010000003">
    <property type="protein sequence ID" value="KAL3692010.1"/>
    <property type="molecule type" value="Genomic_DNA"/>
</dbReference>
<dbReference type="Pfam" id="PF25273">
    <property type="entry name" value="DUF7869"/>
    <property type="match status" value="1"/>
</dbReference>
<comment type="caution">
    <text evidence="3">The sequence shown here is derived from an EMBL/GenBank/DDBJ whole genome shotgun (WGS) entry which is preliminary data.</text>
</comment>
<evidence type="ECO:0000313" key="3">
    <source>
        <dbReference type="EMBL" id="KAL3692010.1"/>
    </source>
</evidence>
<reference evidence="3 4" key="1">
    <citation type="submission" date="2024-09" db="EMBL/GenBank/DDBJ databases">
        <title>Chromosome-scale assembly of Riccia sorocarpa.</title>
        <authorList>
            <person name="Paukszto L."/>
        </authorList>
    </citation>
    <scope>NUCLEOTIDE SEQUENCE [LARGE SCALE GENOMIC DNA]</scope>
    <source>
        <strain evidence="3">LP-2024</strain>
        <tissue evidence="3">Aerial parts of the thallus</tissue>
    </source>
</reference>
<proteinExistence type="predicted"/>
<feature type="domain" description="DUF7869" evidence="2">
    <location>
        <begin position="403"/>
        <end position="485"/>
    </location>
</feature>
<dbReference type="PANTHER" id="PTHR33153">
    <property type="entry name" value="MYND-TYPE DOMAIN-CONTAINING PROTEIN"/>
    <property type="match status" value="1"/>
</dbReference>
<gene>
    <name evidence="3" type="ORF">R1sor_005661</name>
</gene>
<dbReference type="PANTHER" id="PTHR33153:SF3">
    <property type="entry name" value="TRAFFICKING PROTEIN PARTICLE COMPLEX SUBUNIT 11 DOMAIN-CONTAINING PROTEIN"/>
    <property type="match status" value="1"/>
</dbReference>
<evidence type="ECO:0000256" key="1">
    <source>
        <dbReference type="SAM" id="MobiDB-lite"/>
    </source>
</evidence>